<keyword evidence="2" id="KW-1185">Reference proteome</keyword>
<dbReference type="RefSeq" id="WP_204633782.1">
    <property type="nucleotide sequence ID" value="NZ_BSOC01000001.1"/>
</dbReference>
<dbReference type="Proteomes" id="UP001430193">
    <property type="component" value="Unassembled WGS sequence"/>
</dbReference>
<name>A0ABS2KN03_9GAMM</name>
<comment type="caution">
    <text evidence="1">The sequence shown here is derived from an EMBL/GenBank/DDBJ whole genome shotgun (WGS) entry which is preliminary data.</text>
</comment>
<organism evidence="1 2">
    <name type="scientific">Dyella mobilis</name>
    <dbReference type="NCBI Taxonomy" id="1849582"/>
    <lineage>
        <taxon>Bacteria</taxon>
        <taxon>Pseudomonadati</taxon>
        <taxon>Pseudomonadota</taxon>
        <taxon>Gammaproteobacteria</taxon>
        <taxon>Lysobacterales</taxon>
        <taxon>Rhodanobacteraceae</taxon>
        <taxon>Dyella</taxon>
    </lineage>
</organism>
<protein>
    <submittedName>
        <fullName evidence="1">Uncharacterized protein</fullName>
    </submittedName>
</protein>
<dbReference type="EMBL" id="JADIKF010000040">
    <property type="protein sequence ID" value="MBM7132268.1"/>
    <property type="molecule type" value="Genomic_DNA"/>
</dbReference>
<evidence type="ECO:0000313" key="1">
    <source>
        <dbReference type="EMBL" id="MBM7132268.1"/>
    </source>
</evidence>
<reference evidence="1" key="1">
    <citation type="submission" date="2020-10" db="EMBL/GenBank/DDBJ databases">
        <title>Phylogeny of dyella-like bacteria.</title>
        <authorList>
            <person name="Fu J."/>
        </authorList>
    </citation>
    <scope>NUCLEOTIDE SEQUENCE</scope>
    <source>
        <strain evidence="1">DHON07</strain>
    </source>
</reference>
<accession>A0ABS2KN03</accession>
<proteinExistence type="predicted"/>
<gene>
    <name evidence="1" type="ORF">ISS99_22280</name>
</gene>
<evidence type="ECO:0000313" key="2">
    <source>
        <dbReference type="Proteomes" id="UP001430193"/>
    </source>
</evidence>
<sequence length="60" mass="6277">MSDEVLLIPVTDCDGGGTSAASRGSLVFKELNEGEFFREGYAFGGCNAQVSARTPGSAFR</sequence>